<evidence type="ECO:0000256" key="1">
    <source>
        <dbReference type="SAM" id="MobiDB-lite"/>
    </source>
</evidence>
<feature type="compositionally biased region" description="Basic residues" evidence="1">
    <location>
        <begin position="119"/>
        <end position="129"/>
    </location>
</feature>
<feature type="compositionally biased region" description="Basic and acidic residues" evidence="1">
    <location>
        <begin position="28"/>
        <end position="45"/>
    </location>
</feature>
<feature type="region of interest" description="Disordered" evidence="1">
    <location>
        <begin position="1"/>
        <end position="338"/>
    </location>
</feature>
<sequence>ERPAGRRSAALAVGRRLGRGTGATPPDRTADHRAARPVRGADRRHGAQPGRGRQHRVGARERPGGRHPGHPGRRADARDADGRHRPVRGERDDRGGVRDRGERQRRRGAGGGAGPRGRPAGRPRQRGRCGRLPGAAVDHDARHGRRDRRRPDRLQPAGRERHAARAGRGPRPRLGQLPRRHDPVQPAALGPARGPDPLRAAGQRLRPHAVRRRRQRARLPARGRPRVAGAADGLRALRVPERRGRAAPPRLHERRGPRARQQLPAAVRGGRGDRRHVDLRRRGRLRRDDRGRLDPDGARQPADAARRRGGDPPGPLRDHHPGPRLGLHARVGRDRRPL</sequence>
<reference evidence="2" key="1">
    <citation type="submission" date="2020-02" db="EMBL/GenBank/DDBJ databases">
        <authorList>
            <person name="Meier V. D."/>
        </authorList>
    </citation>
    <scope>NUCLEOTIDE SEQUENCE</scope>
    <source>
        <strain evidence="2">AVDCRST_MAG79</strain>
    </source>
</reference>
<dbReference type="EMBL" id="CADCWC010000302">
    <property type="protein sequence ID" value="CAA9542798.1"/>
    <property type="molecule type" value="Genomic_DNA"/>
</dbReference>
<gene>
    <name evidence="2" type="ORF">AVDCRST_MAG79-2009</name>
</gene>
<feature type="compositionally biased region" description="Basic and acidic residues" evidence="1">
    <location>
        <begin position="286"/>
        <end position="297"/>
    </location>
</feature>
<feature type="compositionally biased region" description="Basic and acidic residues" evidence="1">
    <location>
        <begin position="238"/>
        <end position="256"/>
    </location>
</feature>
<evidence type="ECO:0000313" key="2">
    <source>
        <dbReference type="EMBL" id="CAA9542798.1"/>
    </source>
</evidence>
<feature type="compositionally biased region" description="Basic residues" evidence="1">
    <location>
        <begin position="205"/>
        <end position="225"/>
    </location>
</feature>
<accession>A0A6J4U722</accession>
<feature type="non-terminal residue" evidence="2">
    <location>
        <position position="1"/>
    </location>
</feature>
<feature type="compositionally biased region" description="Basic and acidic residues" evidence="1">
    <location>
        <begin position="149"/>
        <end position="163"/>
    </location>
</feature>
<feature type="compositionally biased region" description="Basic and acidic residues" evidence="1">
    <location>
        <begin position="73"/>
        <end position="102"/>
    </location>
</feature>
<organism evidence="2">
    <name type="scientific">uncultured Thermoleophilia bacterium</name>
    <dbReference type="NCBI Taxonomy" id="1497501"/>
    <lineage>
        <taxon>Bacteria</taxon>
        <taxon>Bacillati</taxon>
        <taxon>Actinomycetota</taxon>
        <taxon>Thermoleophilia</taxon>
        <taxon>environmental samples</taxon>
    </lineage>
</organism>
<feature type="compositionally biased region" description="Basic and acidic residues" evidence="1">
    <location>
        <begin position="304"/>
        <end position="321"/>
    </location>
</feature>
<name>A0A6J4U722_9ACTN</name>
<protein>
    <submittedName>
        <fullName evidence="2">Ribose ABC transport system, permease protein RbsC</fullName>
    </submittedName>
</protein>
<feature type="non-terminal residue" evidence="2">
    <location>
        <position position="338"/>
    </location>
</feature>
<proteinExistence type="predicted"/>
<dbReference type="AlphaFoldDB" id="A0A6J4U722"/>